<feature type="transmembrane region" description="Helical" evidence="1">
    <location>
        <begin position="269"/>
        <end position="292"/>
    </location>
</feature>
<feature type="non-terminal residue" evidence="3">
    <location>
        <position position="1"/>
    </location>
</feature>
<feature type="domain" description="DUF6535" evidence="2">
    <location>
        <begin position="117"/>
        <end position="293"/>
    </location>
</feature>
<evidence type="ECO:0000256" key="1">
    <source>
        <dbReference type="SAM" id="Phobius"/>
    </source>
</evidence>
<accession>A0AA39K7A6</accession>
<reference evidence="3" key="1">
    <citation type="submission" date="2023-06" db="EMBL/GenBank/DDBJ databases">
        <authorList>
            <consortium name="Lawrence Berkeley National Laboratory"/>
            <person name="Ahrendt S."/>
            <person name="Sahu N."/>
            <person name="Indic B."/>
            <person name="Wong-Bajracharya J."/>
            <person name="Merenyi Z."/>
            <person name="Ke H.-M."/>
            <person name="Monk M."/>
            <person name="Kocsube S."/>
            <person name="Drula E."/>
            <person name="Lipzen A."/>
            <person name="Balint B."/>
            <person name="Henrissat B."/>
            <person name="Andreopoulos B."/>
            <person name="Martin F.M."/>
            <person name="Harder C.B."/>
            <person name="Rigling D."/>
            <person name="Ford K.L."/>
            <person name="Foster G.D."/>
            <person name="Pangilinan J."/>
            <person name="Papanicolaou A."/>
            <person name="Barry K."/>
            <person name="LaButti K."/>
            <person name="Viragh M."/>
            <person name="Koriabine M."/>
            <person name="Yan M."/>
            <person name="Riley R."/>
            <person name="Champramary S."/>
            <person name="Plett K.L."/>
            <person name="Tsai I.J."/>
            <person name="Slot J."/>
            <person name="Sipos G."/>
            <person name="Plett J."/>
            <person name="Nagy L.G."/>
            <person name="Grigoriev I.V."/>
        </authorList>
    </citation>
    <scope>NUCLEOTIDE SEQUENCE</scope>
    <source>
        <strain evidence="3">CCBAS 213</strain>
    </source>
</reference>
<proteinExistence type="predicted"/>
<dbReference type="GeneID" id="85362912"/>
<dbReference type="RefSeq" id="XP_060329207.1">
    <property type="nucleotide sequence ID" value="XM_060479364.1"/>
</dbReference>
<dbReference type="Proteomes" id="UP001175211">
    <property type="component" value="Unassembled WGS sequence"/>
</dbReference>
<evidence type="ECO:0000259" key="2">
    <source>
        <dbReference type="Pfam" id="PF20153"/>
    </source>
</evidence>
<dbReference type="Pfam" id="PF20153">
    <property type="entry name" value="DUF6535"/>
    <property type="match status" value="1"/>
</dbReference>
<keyword evidence="1" id="KW-1133">Transmembrane helix</keyword>
<protein>
    <recommendedName>
        <fullName evidence="2">DUF6535 domain-containing protein</fullName>
    </recommendedName>
</protein>
<feature type="transmembrane region" description="Helical" evidence="1">
    <location>
        <begin position="137"/>
        <end position="157"/>
    </location>
</feature>
<sequence>MPRILAHFYNSPSTSFAILIMVAPTIAVLPPEVLHRTEVETAEAGSLQEVDVGDASVPKFVPVYIDRSKPQFRRIFGFKKVRNQPGQDVFEDPLDETTRYPLDKIGEELGPNARFYRAYNSEALASDVKSVEEYRDAIDVLLVFAGLFSAVVTTFVVQTSENLQPDYTQLTTTLLAELIAVQRASANGSSPDSVPSSVTNTFVPDNLDVWINTLWYISLLLSLTTALIAVLAKQWLHHYTSVTSGTAKERARVRQFRYIGLQQWQVPTIIGLLPVMLHLSLAIFVVGIILFLHSL</sequence>
<keyword evidence="4" id="KW-1185">Reference proteome</keyword>
<dbReference type="AlphaFoldDB" id="A0AA39K7A6"/>
<gene>
    <name evidence="3" type="ORF">EV420DRAFT_1692404</name>
</gene>
<feature type="transmembrane region" description="Helical" evidence="1">
    <location>
        <begin position="213"/>
        <end position="232"/>
    </location>
</feature>
<name>A0AA39K7A6_ARMTA</name>
<dbReference type="EMBL" id="JAUEPS010000024">
    <property type="protein sequence ID" value="KAK0455697.1"/>
    <property type="molecule type" value="Genomic_DNA"/>
</dbReference>
<comment type="caution">
    <text evidence="3">The sequence shown here is derived from an EMBL/GenBank/DDBJ whole genome shotgun (WGS) entry which is preliminary data.</text>
</comment>
<organism evidence="3 4">
    <name type="scientific">Armillaria tabescens</name>
    <name type="common">Ringless honey mushroom</name>
    <name type="synonym">Agaricus tabescens</name>
    <dbReference type="NCBI Taxonomy" id="1929756"/>
    <lineage>
        <taxon>Eukaryota</taxon>
        <taxon>Fungi</taxon>
        <taxon>Dikarya</taxon>
        <taxon>Basidiomycota</taxon>
        <taxon>Agaricomycotina</taxon>
        <taxon>Agaricomycetes</taxon>
        <taxon>Agaricomycetidae</taxon>
        <taxon>Agaricales</taxon>
        <taxon>Marasmiineae</taxon>
        <taxon>Physalacriaceae</taxon>
        <taxon>Desarmillaria</taxon>
    </lineage>
</organism>
<dbReference type="InterPro" id="IPR045338">
    <property type="entry name" value="DUF6535"/>
</dbReference>
<evidence type="ECO:0000313" key="4">
    <source>
        <dbReference type="Proteomes" id="UP001175211"/>
    </source>
</evidence>
<keyword evidence="1" id="KW-0812">Transmembrane</keyword>
<keyword evidence="1" id="KW-0472">Membrane</keyword>
<evidence type="ECO:0000313" key="3">
    <source>
        <dbReference type="EMBL" id="KAK0455697.1"/>
    </source>
</evidence>